<accession>A0A1F4TTN4</accession>
<dbReference type="InterPro" id="IPR036412">
    <property type="entry name" value="HAD-like_sf"/>
</dbReference>
<dbReference type="InterPro" id="IPR044651">
    <property type="entry name" value="OTSB-like"/>
</dbReference>
<dbReference type="NCBIfam" id="TIGR00685">
    <property type="entry name" value="T6PP"/>
    <property type="match status" value="1"/>
</dbReference>
<dbReference type="STRING" id="1802583.A2311_06150"/>
<comment type="cofactor">
    <cofactor evidence="6">
        <name>Mg(2+)</name>
        <dbReference type="ChEBI" id="CHEBI:18420"/>
    </cofactor>
</comment>
<dbReference type="NCBIfam" id="TIGR01484">
    <property type="entry name" value="HAD-SF-IIB"/>
    <property type="match status" value="1"/>
</dbReference>
<evidence type="ECO:0000313" key="8">
    <source>
        <dbReference type="Proteomes" id="UP000178951"/>
    </source>
</evidence>
<comment type="catalytic activity">
    <reaction evidence="1 6">
        <text>alpha,alpha-trehalose 6-phosphate + H2O = alpha,alpha-trehalose + phosphate</text>
        <dbReference type="Rhea" id="RHEA:23420"/>
        <dbReference type="ChEBI" id="CHEBI:15377"/>
        <dbReference type="ChEBI" id="CHEBI:16551"/>
        <dbReference type="ChEBI" id="CHEBI:43474"/>
        <dbReference type="ChEBI" id="CHEBI:58429"/>
        <dbReference type="EC" id="3.1.3.12"/>
    </reaction>
</comment>
<dbReference type="Pfam" id="PF02358">
    <property type="entry name" value="Trehalose_PPase"/>
    <property type="match status" value="1"/>
</dbReference>
<dbReference type="AlphaFoldDB" id="A0A1F4TTN4"/>
<comment type="caution">
    <text evidence="7">The sequence shown here is derived from an EMBL/GenBank/DDBJ whole genome shotgun (WGS) entry which is preliminary data.</text>
</comment>
<keyword evidence="6" id="KW-0479">Metal-binding</keyword>
<sequence length="244" mass="28428">MKPLLWLFLDFDGTLVAIRKRPQWVYLSIDHRQLLRQLAKLASVKLVFISGRAIEDLKKQIRVQPAVYVGNHGYEIEADGRRQSIPHVKGYVPMLKQIKKEITEKLRIKGVWLEDKGVTLTLHYREMNRKHLPEVESNINALRKRWAKRLRFAKGKEVWEISPGLNWHKGAAVERLLKPVKASHAFPIYIGDDRTDENAFRSLGGQGLAVAVGQRLRFADCSLVSIREVYWLLKTLYEHFWEIK</sequence>
<dbReference type="InterPro" id="IPR006379">
    <property type="entry name" value="HAD-SF_hydro_IIB"/>
</dbReference>
<evidence type="ECO:0000256" key="5">
    <source>
        <dbReference type="ARBA" id="ARBA00024179"/>
    </source>
</evidence>
<protein>
    <recommendedName>
        <fullName evidence="6">Trehalose 6-phosphate phosphatase</fullName>
        <ecNumber evidence="6">3.1.3.12</ecNumber>
    </recommendedName>
</protein>
<comment type="function">
    <text evidence="5 6">Removes the phosphate from trehalose 6-phosphate to produce free trehalose.</text>
</comment>
<dbReference type="Gene3D" id="3.30.70.1020">
    <property type="entry name" value="Trehalose-6-phosphate phosphatase related protein, domain 2"/>
    <property type="match status" value="1"/>
</dbReference>
<dbReference type="SUPFAM" id="SSF56784">
    <property type="entry name" value="HAD-like"/>
    <property type="match status" value="1"/>
</dbReference>
<evidence type="ECO:0000256" key="1">
    <source>
        <dbReference type="ARBA" id="ARBA00000500"/>
    </source>
</evidence>
<dbReference type="InterPro" id="IPR003337">
    <property type="entry name" value="Trehalose_PPase"/>
</dbReference>
<keyword evidence="6" id="KW-0460">Magnesium</keyword>
<name>A0A1F4TTN4_UNCSA</name>
<proteinExistence type="inferred from homology"/>
<dbReference type="PANTHER" id="PTHR43768:SF3">
    <property type="entry name" value="TREHALOSE 6-PHOSPHATE PHOSPHATASE"/>
    <property type="match status" value="1"/>
</dbReference>
<organism evidence="7 8">
    <name type="scientific">candidate division WOR-1 bacterium RIFOXYB2_FULL_48_7</name>
    <dbReference type="NCBI Taxonomy" id="1802583"/>
    <lineage>
        <taxon>Bacteria</taxon>
        <taxon>Bacillati</taxon>
        <taxon>Saganbacteria</taxon>
    </lineage>
</organism>
<dbReference type="GO" id="GO:0046872">
    <property type="term" value="F:metal ion binding"/>
    <property type="evidence" value="ECO:0007669"/>
    <property type="project" value="UniProtKB-KW"/>
</dbReference>
<dbReference type="EMBL" id="MEUF01000028">
    <property type="protein sequence ID" value="OGC35423.1"/>
    <property type="molecule type" value="Genomic_DNA"/>
</dbReference>
<dbReference type="UniPathway" id="UPA00299"/>
<dbReference type="Gene3D" id="3.40.50.1000">
    <property type="entry name" value="HAD superfamily/HAD-like"/>
    <property type="match status" value="1"/>
</dbReference>
<evidence type="ECO:0000256" key="3">
    <source>
        <dbReference type="ARBA" id="ARBA00008770"/>
    </source>
</evidence>
<dbReference type="InterPro" id="IPR023214">
    <property type="entry name" value="HAD_sf"/>
</dbReference>
<dbReference type="GO" id="GO:0004805">
    <property type="term" value="F:trehalose-phosphatase activity"/>
    <property type="evidence" value="ECO:0007669"/>
    <property type="project" value="UniProtKB-EC"/>
</dbReference>
<reference evidence="7 8" key="1">
    <citation type="journal article" date="2016" name="Nat. Commun.">
        <title>Thousands of microbial genomes shed light on interconnected biogeochemical processes in an aquifer system.</title>
        <authorList>
            <person name="Anantharaman K."/>
            <person name="Brown C.T."/>
            <person name="Hug L.A."/>
            <person name="Sharon I."/>
            <person name="Castelle C.J."/>
            <person name="Probst A.J."/>
            <person name="Thomas B.C."/>
            <person name="Singh A."/>
            <person name="Wilkins M.J."/>
            <person name="Karaoz U."/>
            <person name="Brodie E.L."/>
            <person name="Williams K.H."/>
            <person name="Hubbard S.S."/>
            <person name="Banfield J.F."/>
        </authorList>
    </citation>
    <scope>NUCLEOTIDE SEQUENCE [LARGE SCALE GENOMIC DNA]</scope>
</reference>
<dbReference type="PANTHER" id="PTHR43768">
    <property type="entry name" value="TREHALOSE 6-PHOSPHATE PHOSPHATASE"/>
    <property type="match status" value="1"/>
</dbReference>
<dbReference type="GO" id="GO:0005992">
    <property type="term" value="P:trehalose biosynthetic process"/>
    <property type="evidence" value="ECO:0007669"/>
    <property type="project" value="UniProtKB-UniPathway"/>
</dbReference>
<dbReference type="Proteomes" id="UP000178951">
    <property type="component" value="Unassembled WGS sequence"/>
</dbReference>
<comment type="similarity">
    <text evidence="3 6">Belongs to the trehalose phosphatase family.</text>
</comment>
<dbReference type="EC" id="3.1.3.12" evidence="6"/>
<keyword evidence="4 6" id="KW-0378">Hydrolase</keyword>
<evidence type="ECO:0000256" key="6">
    <source>
        <dbReference type="RuleBase" id="RU361117"/>
    </source>
</evidence>
<evidence type="ECO:0000256" key="2">
    <source>
        <dbReference type="ARBA" id="ARBA00005199"/>
    </source>
</evidence>
<evidence type="ECO:0000256" key="4">
    <source>
        <dbReference type="ARBA" id="ARBA00022801"/>
    </source>
</evidence>
<evidence type="ECO:0000313" key="7">
    <source>
        <dbReference type="EMBL" id="OGC35423.1"/>
    </source>
</evidence>
<comment type="pathway">
    <text evidence="2 6">Glycan biosynthesis; trehalose biosynthesis.</text>
</comment>
<gene>
    <name evidence="7" type="ORF">A2311_06150</name>
</gene>